<reference evidence="8" key="1">
    <citation type="journal article" date="2019" name="Microbiol. Resour. Announc.">
        <title>Complete Genome Sequence of Halomonas olivaria, a Moderately Halophilic Bacterium Isolated from Olive Processing Effluents, Obtained by Nanopore Sequencing.</title>
        <authorList>
            <person name="Nagata S."/>
            <person name="Ii K.M."/>
            <person name="Tsukimi T."/>
            <person name="Miura M.C."/>
            <person name="Galipon J."/>
            <person name="Arakawa K."/>
        </authorList>
    </citation>
    <scope>NUCLEOTIDE SEQUENCE [LARGE SCALE GENOMIC DNA]</scope>
    <source>
        <strain evidence="8">TYRC17</strain>
    </source>
</reference>
<dbReference type="PANTHER" id="PTHR11552">
    <property type="entry name" value="GLUCOSE-METHANOL-CHOLINE GMC OXIDOREDUCTASE"/>
    <property type="match status" value="1"/>
</dbReference>
<evidence type="ECO:0000313" key="7">
    <source>
        <dbReference type="EMBL" id="BBI50542.1"/>
    </source>
</evidence>
<name>A0ABM7GIU2_9GAMM</name>
<keyword evidence="8" id="KW-1185">Reference proteome</keyword>
<dbReference type="EMBL" id="AP019416">
    <property type="protein sequence ID" value="BBI50542.1"/>
    <property type="molecule type" value="Genomic_DNA"/>
</dbReference>
<comment type="cofactor">
    <cofactor evidence="1">
        <name>FAD</name>
        <dbReference type="ChEBI" id="CHEBI:57692"/>
    </cofactor>
</comment>
<dbReference type="InterPro" id="IPR036188">
    <property type="entry name" value="FAD/NAD-bd_sf"/>
</dbReference>
<dbReference type="InterPro" id="IPR012132">
    <property type="entry name" value="GMC_OxRdtase"/>
</dbReference>
<dbReference type="InterPro" id="IPR000172">
    <property type="entry name" value="GMC_OxRdtase_N"/>
</dbReference>
<evidence type="ECO:0000313" key="8">
    <source>
        <dbReference type="Proteomes" id="UP000289555"/>
    </source>
</evidence>
<protein>
    <recommendedName>
        <fullName evidence="6">Glucose-methanol-choline oxidoreductase N-terminal domain-containing protein</fullName>
    </recommendedName>
</protein>
<keyword evidence="4" id="KW-0274">FAD</keyword>
<sequence>MLLCGGAIASPQILQRSGIGNPELLNELGIETVHALPGVGENLQDHLEMYIQYECKEPISLYPALKWYNQPKIGAEWLFKGTGVGASNQFESCGFIRSRDEEEWPNLQYHFLPIAISYNGKAQYKPMAFRPTLDPCAQRAAGVFDSPRKIPTPRPVSCSTTWPKRKIGTSSATPFASPAISSLSQPLINTAAAK</sequence>
<evidence type="ECO:0000256" key="4">
    <source>
        <dbReference type="ARBA" id="ARBA00022827"/>
    </source>
</evidence>
<dbReference type="Pfam" id="PF00732">
    <property type="entry name" value="GMC_oxred_N"/>
    <property type="match status" value="1"/>
</dbReference>
<organism evidence="7 8">
    <name type="scientific">Vreelandella olivaria</name>
    <dbReference type="NCBI Taxonomy" id="390919"/>
    <lineage>
        <taxon>Bacteria</taxon>
        <taxon>Pseudomonadati</taxon>
        <taxon>Pseudomonadota</taxon>
        <taxon>Gammaproteobacteria</taxon>
        <taxon>Oceanospirillales</taxon>
        <taxon>Halomonadaceae</taxon>
        <taxon>Vreelandella</taxon>
    </lineage>
</organism>
<evidence type="ECO:0000256" key="2">
    <source>
        <dbReference type="ARBA" id="ARBA00010790"/>
    </source>
</evidence>
<comment type="similarity">
    <text evidence="2">Belongs to the GMC oxidoreductase family.</text>
</comment>
<feature type="region of interest" description="Disordered" evidence="5">
    <location>
        <begin position="152"/>
        <end position="178"/>
    </location>
</feature>
<gene>
    <name evidence="7" type="ORF">HORIV_29630</name>
</gene>
<feature type="compositionally biased region" description="Polar residues" evidence="5">
    <location>
        <begin position="157"/>
        <end position="178"/>
    </location>
</feature>
<dbReference type="Gene3D" id="3.30.410.40">
    <property type="match status" value="1"/>
</dbReference>
<dbReference type="SUPFAM" id="SSF51905">
    <property type="entry name" value="FAD/NAD(P)-binding domain"/>
    <property type="match status" value="1"/>
</dbReference>
<evidence type="ECO:0000256" key="5">
    <source>
        <dbReference type="SAM" id="MobiDB-lite"/>
    </source>
</evidence>
<evidence type="ECO:0000259" key="6">
    <source>
        <dbReference type="PROSITE" id="PS00624"/>
    </source>
</evidence>
<dbReference type="SUPFAM" id="SSF54373">
    <property type="entry name" value="FAD-linked reductases, C-terminal domain"/>
    <property type="match status" value="1"/>
</dbReference>
<dbReference type="PROSITE" id="PS00624">
    <property type="entry name" value="GMC_OXRED_2"/>
    <property type="match status" value="1"/>
</dbReference>
<dbReference type="PANTHER" id="PTHR11552:SF147">
    <property type="entry name" value="CHOLINE DEHYDROGENASE, MITOCHONDRIAL"/>
    <property type="match status" value="1"/>
</dbReference>
<keyword evidence="3" id="KW-0285">Flavoprotein</keyword>
<feature type="domain" description="Glucose-methanol-choline oxidoreductase N-terminal" evidence="6">
    <location>
        <begin position="6"/>
        <end position="20"/>
    </location>
</feature>
<evidence type="ECO:0000256" key="1">
    <source>
        <dbReference type="ARBA" id="ARBA00001974"/>
    </source>
</evidence>
<dbReference type="Proteomes" id="UP000289555">
    <property type="component" value="Chromosome"/>
</dbReference>
<accession>A0ABM7GIU2</accession>
<proteinExistence type="inferred from homology"/>
<evidence type="ECO:0000256" key="3">
    <source>
        <dbReference type="ARBA" id="ARBA00022630"/>
    </source>
</evidence>
<dbReference type="Gene3D" id="3.50.50.60">
    <property type="entry name" value="FAD/NAD(P)-binding domain"/>
    <property type="match status" value="1"/>
</dbReference>